<evidence type="ECO:0000313" key="2">
    <source>
        <dbReference type="EMBL" id="KAH9506090.1"/>
    </source>
</evidence>
<protein>
    <recommendedName>
        <fullName evidence="4">Transmembrane protein</fullName>
    </recommendedName>
</protein>
<keyword evidence="1" id="KW-1133">Transmembrane helix</keyword>
<evidence type="ECO:0008006" key="4">
    <source>
        <dbReference type="Google" id="ProtNLM"/>
    </source>
</evidence>
<keyword evidence="1" id="KW-0472">Membrane</keyword>
<reference evidence="2" key="2">
    <citation type="journal article" date="2022" name="Res Sq">
        <title>Comparative Genomics Reveals Insights into the Divergent Evolution of Astigmatic Mites and Household Pest Adaptations.</title>
        <authorList>
            <person name="Xiong Q."/>
            <person name="Wan A.T.-Y."/>
            <person name="Liu X.-Y."/>
            <person name="Fung C.S.-H."/>
            <person name="Xiao X."/>
            <person name="Malainual N."/>
            <person name="Hou J."/>
            <person name="Wang L."/>
            <person name="Wang M."/>
            <person name="Yang K."/>
            <person name="Cui Y."/>
            <person name="Leung E."/>
            <person name="Nong W."/>
            <person name="Shin S.-K."/>
            <person name="Au S."/>
            <person name="Jeong K.Y."/>
            <person name="Chew F.T."/>
            <person name="Hui J."/>
            <person name="Leung T.F."/>
            <person name="Tungtrongchitr A."/>
            <person name="Zhong N."/>
            <person name="Liu Z."/>
            <person name="Tsui S."/>
        </authorList>
    </citation>
    <scope>NUCLEOTIDE SEQUENCE</scope>
    <source>
        <strain evidence="2">Derf</strain>
        <tissue evidence="2">Whole organism</tissue>
    </source>
</reference>
<dbReference type="AlphaFoldDB" id="A0A922HU82"/>
<feature type="transmembrane region" description="Helical" evidence="1">
    <location>
        <begin position="54"/>
        <end position="71"/>
    </location>
</feature>
<dbReference type="EMBL" id="ASGP02000005">
    <property type="protein sequence ID" value="KAH9506090.1"/>
    <property type="molecule type" value="Genomic_DNA"/>
</dbReference>
<sequence>MDQATAAADNVNAIDNDDNVDDVDDDVIMMNVWGPIECHDRNVSNVEENENLKVSMTHFFVVVVVLGFFFIDRA</sequence>
<gene>
    <name evidence="2" type="ORF">DERF_010837</name>
</gene>
<reference evidence="2" key="1">
    <citation type="submission" date="2013-05" db="EMBL/GenBank/DDBJ databases">
        <authorList>
            <person name="Yim A.K.Y."/>
            <person name="Chan T.F."/>
            <person name="Ji K.M."/>
            <person name="Liu X.Y."/>
            <person name="Zhou J.W."/>
            <person name="Li R.Q."/>
            <person name="Yang K.Y."/>
            <person name="Li J."/>
            <person name="Li M."/>
            <person name="Law P.T.W."/>
            <person name="Wu Y.L."/>
            <person name="Cai Z.L."/>
            <person name="Qin H."/>
            <person name="Bao Y."/>
            <person name="Leung R.K.K."/>
            <person name="Ng P.K.S."/>
            <person name="Zou J."/>
            <person name="Zhong X.J."/>
            <person name="Ran P.X."/>
            <person name="Zhong N.S."/>
            <person name="Liu Z.G."/>
            <person name="Tsui S.K.W."/>
        </authorList>
    </citation>
    <scope>NUCLEOTIDE SEQUENCE</scope>
    <source>
        <strain evidence="2">Derf</strain>
        <tissue evidence="2">Whole organism</tissue>
    </source>
</reference>
<dbReference type="Proteomes" id="UP000790347">
    <property type="component" value="Unassembled WGS sequence"/>
</dbReference>
<accession>A0A922HU82</accession>
<evidence type="ECO:0000313" key="3">
    <source>
        <dbReference type="Proteomes" id="UP000790347"/>
    </source>
</evidence>
<name>A0A922HU82_DERFA</name>
<comment type="caution">
    <text evidence="2">The sequence shown here is derived from an EMBL/GenBank/DDBJ whole genome shotgun (WGS) entry which is preliminary data.</text>
</comment>
<organism evidence="2 3">
    <name type="scientific">Dermatophagoides farinae</name>
    <name type="common">American house dust mite</name>
    <dbReference type="NCBI Taxonomy" id="6954"/>
    <lineage>
        <taxon>Eukaryota</taxon>
        <taxon>Metazoa</taxon>
        <taxon>Ecdysozoa</taxon>
        <taxon>Arthropoda</taxon>
        <taxon>Chelicerata</taxon>
        <taxon>Arachnida</taxon>
        <taxon>Acari</taxon>
        <taxon>Acariformes</taxon>
        <taxon>Sarcoptiformes</taxon>
        <taxon>Astigmata</taxon>
        <taxon>Psoroptidia</taxon>
        <taxon>Analgoidea</taxon>
        <taxon>Pyroglyphidae</taxon>
        <taxon>Dermatophagoidinae</taxon>
        <taxon>Dermatophagoides</taxon>
    </lineage>
</organism>
<keyword evidence="3" id="KW-1185">Reference proteome</keyword>
<keyword evidence="1" id="KW-0812">Transmembrane</keyword>
<evidence type="ECO:0000256" key="1">
    <source>
        <dbReference type="SAM" id="Phobius"/>
    </source>
</evidence>
<proteinExistence type="predicted"/>